<dbReference type="GO" id="GO:0016787">
    <property type="term" value="F:hydrolase activity"/>
    <property type="evidence" value="ECO:0007669"/>
    <property type="project" value="UniProtKB-KW"/>
</dbReference>
<keyword evidence="18" id="KW-1185">Reference proteome</keyword>
<feature type="active site" description="For nuclease activity" evidence="12">
    <location>
        <position position="163"/>
    </location>
</feature>
<comment type="subcellular location">
    <subcellularLocation>
        <location evidence="1 12">Host nucleus</location>
    </subcellularLocation>
</comment>
<feature type="compositionally biased region" description="Low complexity" evidence="13">
    <location>
        <begin position="602"/>
        <end position="612"/>
    </location>
</feature>
<reference evidence="17 18" key="2">
    <citation type="journal article" date="2010" name="PLoS ONE">
        <title>Chipmunk parvovirus is distinct from members in the genus Erythrovirus of the family Parvoviridae.</title>
        <authorList>
            <person name="Chen Z."/>
            <person name="Chen A.Y."/>
            <person name="Cheng F."/>
            <person name="Qiu J."/>
        </authorList>
    </citation>
    <scope>NUCLEOTIDE SEQUENCE [LARGE SCALE GENOMIC DNA]</scope>
</reference>
<dbReference type="InterPro" id="IPR049901">
    <property type="entry name" value="PV_NS1-NUC"/>
</dbReference>
<dbReference type="PROSITE" id="PS52022">
    <property type="entry name" value="PV_NS1_NUC"/>
    <property type="match status" value="1"/>
</dbReference>
<dbReference type="GO" id="GO:0003677">
    <property type="term" value="F:DNA binding"/>
    <property type="evidence" value="ECO:0007669"/>
    <property type="project" value="UniProtKB-UniRule"/>
</dbReference>
<keyword evidence="3 12" id="KW-0235">DNA replication</keyword>
<dbReference type="GO" id="GO:0005524">
    <property type="term" value="F:ATP binding"/>
    <property type="evidence" value="ECO:0007669"/>
    <property type="project" value="UniProtKB-KW"/>
</dbReference>
<reference evidence="16" key="1">
    <citation type="journal article" date="1999" name="Virology">
        <title>A novel parvovirus isolated from Manchurian chipmunks.</title>
        <authorList>
            <person name="Yoo B.C."/>
            <person name="Lee D.H."/>
            <person name="Park S.M."/>
            <person name="Park J.W."/>
            <person name="Kim C.Y."/>
            <person name="Lee H.S."/>
            <person name="Seo J.S."/>
            <person name="Park K.J."/>
            <person name="Ryu W.S."/>
        </authorList>
    </citation>
    <scope>NUCLEOTIDE SEQUENCE</scope>
</reference>
<evidence type="ECO:0000256" key="12">
    <source>
        <dbReference type="PROSITE-ProRule" id="PRU01366"/>
    </source>
</evidence>
<dbReference type="OrthoDB" id="2007at10239"/>
<evidence type="ECO:0000313" key="16">
    <source>
        <dbReference type="EMBL" id="AAB82733.1"/>
    </source>
</evidence>
<feature type="short sequence motif" description="RCR-2" evidence="12">
    <location>
        <begin position="99"/>
        <end position="101"/>
    </location>
</feature>
<dbReference type="PROSITE" id="PS51206">
    <property type="entry name" value="SF3_HELICASE_1"/>
    <property type="match status" value="1"/>
</dbReference>
<evidence type="ECO:0000256" key="2">
    <source>
        <dbReference type="ARBA" id="ARBA00022562"/>
    </source>
</evidence>
<evidence type="ECO:0000256" key="13">
    <source>
        <dbReference type="SAM" id="MobiDB-lite"/>
    </source>
</evidence>
<dbReference type="GO" id="GO:0004519">
    <property type="term" value="F:endonuclease activity"/>
    <property type="evidence" value="ECO:0007669"/>
    <property type="project" value="UniProtKB-UniRule"/>
</dbReference>
<organism evidence="16">
    <name type="scientific">Chipmunk parvovirus</name>
    <dbReference type="NCBI Taxonomy" id="56820"/>
    <lineage>
        <taxon>Viruses</taxon>
        <taxon>Monodnaviria</taxon>
        <taxon>Shotokuvirae</taxon>
        <taxon>Cossaviricota</taxon>
        <taxon>Quintoviricetes</taxon>
        <taxon>Piccovirales</taxon>
        <taxon>Parvoviridae</taxon>
        <taxon>Parvovirinae</taxon>
        <taxon>Erythroparvovirus</taxon>
        <taxon>Erythroparvovirus rodent1</taxon>
    </lineage>
</organism>
<evidence type="ECO:0000313" key="18">
    <source>
        <dbReference type="Proteomes" id="UP000232450"/>
    </source>
</evidence>
<feature type="compositionally biased region" description="Acidic residues" evidence="13">
    <location>
        <begin position="573"/>
        <end position="582"/>
    </location>
</feature>
<dbReference type="Gene3D" id="1.10.10.950">
    <property type="match status" value="1"/>
</dbReference>
<evidence type="ECO:0000256" key="11">
    <source>
        <dbReference type="ARBA" id="ARBA00023125"/>
    </source>
</evidence>
<accession>P87583</accession>
<keyword evidence="7 12" id="KW-0255">Endonuclease</keyword>
<keyword evidence="9" id="KW-0067">ATP-binding</keyword>
<dbReference type="InterPro" id="IPR027417">
    <property type="entry name" value="P-loop_NTPase"/>
</dbReference>
<gene>
    <name evidence="16" type="primary">NS1</name>
</gene>
<evidence type="ECO:0000313" key="17">
    <source>
        <dbReference type="EMBL" id="ACT09660.1"/>
    </source>
</evidence>
<evidence type="ECO:0000256" key="9">
    <source>
        <dbReference type="ARBA" id="ARBA00022840"/>
    </source>
</evidence>
<dbReference type="SUPFAM" id="SSF55464">
    <property type="entry name" value="Origin of replication-binding domain, RBD-like"/>
    <property type="match status" value="1"/>
</dbReference>
<dbReference type="InterPro" id="IPR014835">
    <property type="entry name" value="NS1-Nuc"/>
</dbReference>
<protein>
    <submittedName>
        <fullName evidence="17">NS1</fullName>
    </submittedName>
    <submittedName>
        <fullName evidence="16">Non-structural protein 1</fullName>
    </submittedName>
</protein>
<dbReference type="GO" id="GO:0046872">
    <property type="term" value="F:metal ion binding"/>
    <property type="evidence" value="ECO:0007669"/>
    <property type="project" value="UniProtKB-KW"/>
</dbReference>
<keyword evidence="11 12" id="KW-0238">DNA-binding</keyword>
<keyword evidence="4 12" id="KW-0540">Nuclease</keyword>
<evidence type="ECO:0000256" key="4">
    <source>
        <dbReference type="ARBA" id="ARBA00022722"/>
    </source>
</evidence>
<name>P87583_9VIRU</name>
<proteinExistence type="predicted"/>
<evidence type="ECO:0000256" key="5">
    <source>
        <dbReference type="ARBA" id="ARBA00022723"/>
    </source>
</evidence>
<evidence type="ECO:0000256" key="6">
    <source>
        <dbReference type="ARBA" id="ARBA00022741"/>
    </source>
</evidence>
<keyword evidence="2 12" id="KW-1048">Host nucleus</keyword>
<evidence type="ECO:0000256" key="7">
    <source>
        <dbReference type="ARBA" id="ARBA00022759"/>
    </source>
</evidence>
<evidence type="ECO:0000256" key="3">
    <source>
        <dbReference type="ARBA" id="ARBA00022705"/>
    </source>
</evidence>
<feature type="compositionally biased region" description="Polar residues" evidence="13">
    <location>
        <begin position="613"/>
        <end position="626"/>
    </location>
</feature>
<dbReference type="Pfam" id="PF01057">
    <property type="entry name" value="Parvo_NS1"/>
    <property type="match status" value="1"/>
</dbReference>
<evidence type="ECO:0000256" key="8">
    <source>
        <dbReference type="ARBA" id="ARBA00022801"/>
    </source>
</evidence>
<feature type="domain" description="PV NS1-Nuc" evidence="15">
    <location>
        <begin position="9"/>
        <end position="209"/>
    </location>
</feature>
<keyword evidence="10 12" id="KW-0190">Covalent protein-DNA linkage</keyword>
<evidence type="ECO:0000259" key="14">
    <source>
        <dbReference type="PROSITE" id="PS51206"/>
    </source>
</evidence>
<dbReference type="Pfam" id="PF08724">
    <property type="entry name" value="Rep_N"/>
    <property type="match status" value="1"/>
</dbReference>
<feature type="domain" description="SF3 helicase" evidence="14">
    <location>
        <begin position="318"/>
        <end position="473"/>
    </location>
</feature>
<dbReference type="SUPFAM" id="SSF52540">
    <property type="entry name" value="P-loop containing nucleoside triphosphate hydrolases"/>
    <property type="match status" value="1"/>
</dbReference>
<dbReference type="EMBL" id="GQ200736">
    <property type="protein sequence ID" value="ACT09660.1"/>
    <property type="molecule type" value="Genomic_DNA"/>
</dbReference>
<dbReference type="GO" id="GO:0019079">
    <property type="term" value="P:viral genome replication"/>
    <property type="evidence" value="ECO:0007669"/>
    <property type="project" value="InterPro"/>
</dbReference>
<dbReference type="Proteomes" id="UP000232450">
    <property type="component" value="Segment"/>
</dbReference>
<dbReference type="InterPro" id="IPR014015">
    <property type="entry name" value="Helicase_SF3_DNA-vir"/>
</dbReference>
<dbReference type="GO" id="GO:0042025">
    <property type="term" value="C:host cell nucleus"/>
    <property type="evidence" value="ECO:0007669"/>
    <property type="project" value="UniProtKB-SubCell"/>
</dbReference>
<keyword evidence="6 12" id="KW-0547">Nucleotide-binding</keyword>
<dbReference type="EMBL" id="U86868">
    <property type="protein sequence ID" value="AAB82733.1"/>
    <property type="molecule type" value="Genomic_DNA"/>
</dbReference>
<dbReference type="GO" id="GO:0006260">
    <property type="term" value="P:DNA replication"/>
    <property type="evidence" value="ECO:0007669"/>
    <property type="project" value="UniProtKB-UniRule"/>
</dbReference>
<evidence type="ECO:0000259" key="15">
    <source>
        <dbReference type="PROSITE" id="PS52022"/>
    </source>
</evidence>
<feature type="short sequence motif" description="RCR-3" evidence="12">
    <location>
        <begin position="163"/>
        <end position="167"/>
    </location>
</feature>
<dbReference type="Gene3D" id="3.40.50.300">
    <property type="entry name" value="P-loop containing nucleotide triphosphate hydrolases"/>
    <property type="match status" value="1"/>
</dbReference>
<sequence length="711" mass="78579">MAQACLSLSWADCFAAVIKLPCPLEEVLSNSQFWQYYVLCKDPLDWPALQVTELAHGWEVGAYCAFADALYLYLVGRLADEFSAYLLFFQLEPGVENPHIHVVAQATQLSAFNWRRILTQACHDMALGFLKPDYLGWAKNCVNIKKDKSGRILRSDWQFVETYLLPKVPLSKVWYAWTNKPEFEPIALSAAARDRLMRGNALCNQPGPGPSFGDRAEIQGPPIKKTKASDEFYTLCHWLAQEGILTEPAWRQRDLDGYVRMHTSTQGRQQVVSALAMAKNIILDSIPNSVFATKAEVVTELCFESNRCVRLLRTQGYDPVQFGCWVLRWLDRKTGKKNTIWFYGVATTGKTNLANAIAHSLPCYGCVNWTNENFPFNDAPDKCVLFWDEGRVTAKIVESVKAVLGGQDIRVDQKCKGSSFLRATPVIITSNGDMTVVRDGNTTTFAHRPAFKDRMVRLNFDVRLPNDFGLITPTEVREWLRYCKEQGDDYEFPDQMYQFPRDVVSVPAPPALPQPGPVTNAPEEEILDLLTQTNFVTQPGLSIEPAVGPEEEPDVADLGGSPAPAVSSTTESSADEDEDDDTSSSGDHRGGGGGVMGDLHASSSSFFTSSDSGLPTSVNTSDTPFSFSPVPVHHHGPPTLLPTSRPTRDLARGRPSFRQYEPLKGRCADSTTFGRPSWAAPCAVYNTAELTRRGAGVRVVKGSRPGAISGK</sequence>
<keyword evidence="8 12" id="KW-0378">Hydrolase</keyword>
<feature type="region of interest" description="Disordered" evidence="13">
    <location>
        <begin position="540"/>
        <end position="648"/>
    </location>
</feature>
<evidence type="ECO:0000256" key="10">
    <source>
        <dbReference type="ARBA" id="ARBA00023124"/>
    </source>
</evidence>
<keyword evidence="5" id="KW-0479">Metal-binding</keyword>
<evidence type="ECO:0000256" key="1">
    <source>
        <dbReference type="ARBA" id="ARBA00004147"/>
    </source>
</evidence>
<dbReference type="Gene3D" id="3.40.1310.20">
    <property type="match status" value="1"/>
</dbReference>
<dbReference type="InterPro" id="IPR001257">
    <property type="entry name" value="Parvovirus_NS1_helicase"/>
</dbReference>